<feature type="compositionally biased region" description="Polar residues" evidence="1">
    <location>
        <begin position="320"/>
        <end position="331"/>
    </location>
</feature>
<evidence type="ECO:0000313" key="2">
    <source>
        <dbReference type="EMBL" id="KAE8671437.1"/>
    </source>
</evidence>
<comment type="caution">
    <text evidence="2">The sequence shown here is derived from an EMBL/GenBank/DDBJ whole genome shotgun (WGS) entry which is preliminary data.</text>
</comment>
<feature type="compositionally biased region" description="Polar residues" evidence="1">
    <location>
        <begin position="985"/>
        <end position="1001"/>
    </location>
</feature>
<name>A0A6A2YDA1_HIBSY</name>
<protein>
    <submittedName>
        <fullName evidence="2">Serine/arginine repetitive matrix protein 2 isoform 2</fullName>
    </submittedName>
</protein>
<feature type="compositionally biased region" description="Basic and acidic residues" evidence="1">
    <location>
        <begin position="237"/>
        <end position="251"/>
    </location>
</feature>
<proteinExistence type="predicted"/>
<feature type="region of interest" description="Disordered" evidence="1">
    <location>
        <begin position="184"/>
        <end position="349"/>
    </location>
</feature>
<feature type="compositionally biased region" description="Basic and acidic residues" evidence="1">
    <location>
        <begin position="1015"/>
        <end position="1031"/>
    </location>
</feature>
<gene>
    <name evidence="2" type="ORF">F3Y22_tig00111952pilonHSYRG00031</name>
</gene>
<feature type="compositionally biased region" description="Polar residues" evidence="1">
    <location>
        <begin position="965"/>
        <end position="978"/>
    </location>
</feature>
<feature type="compositionally biased region" description="Polar residues" evidence="1">
    <location>
        <begin position="382"/>
        <end position="403"/>
    </location>
</feature>
<organism evidence="2 3">
    <name type="scientific">Hibiscus syriacus</name>
    <name type="common">Rose of Sharon</name>
    <dbReference type="NCBI Taxonomy" id="106335"/>
    <lineage>
        <taxon>Eukaryota</taxon>
        <taxon>Viridiplantae</taxon>
        <taxon>Streptophyta</taxon>
        <taxon>Embryophyta</taxon>
        <taxon>Tracheophyta</taxon>
        <taxon>Spermatophyta</taxon>
        <taxon>Magnoliopsida</taxon>
        <taxon>eudicotyledons</taxon>
        <taxon>Gunneridae</taxon>
        <taxon>Pentapetalae</taxon>
        <taxon>rosids</taxon>
        <taxon>malvids</taxon>
        <taxon>Malvales</taxon>
        <taxon>Malvaceae</taxon>
        <taxon>Malvoideae</taxon>
        <taxon>Hibiscus</taxon>
    </lineage>
</organism>
<feature type="region of interest" description="Disordered" evidence="1">
    <location>
        <begin position="438"/>
        <end position="489"/>
    </location>
</feature>
<dbReference type="AlphaFoldDB" id="A0A6A2YDA1"/>
<evidence type="ECO:0000256" key="1">
    <source>
        <dbReference type="SAM" id="MobiDB-lite"/>
    </source>
</evidence>
<dbReference type="PANTHER" id="PTHR31115:SF3">
    <property type="entry name" value="EXPRESSED PROTEIN"/>
    <property type="match status" value="1"/>
</dbReference>
<feature type="compositionally biased region" description="Basic and acidic residues" evidence="1">
    <location>
        <begin position="290"/>
        <end position="306"/>
    </location>
</feature>
<feature type="region of interest" description="Disordered" evidence="1">
    <location>
        <begin position="949"/>
        <end position="1062"/>
    </location>
</feature>
<dbReference type="Proteomes" id="UP000436088">
    <property type="component" value="Unassembled WGS sequence"/>
</dbReference>
<dbReference type="EMBL" id="VEPZ02001469">
    <property type="protein sequence ID" value="KAE8671437.1"/>
    <property type="molecule type" value="Genomic_DNA"/>
</dbReference>
<feature type="region of interest" description="Disordered" evidence="1">
    <location>
        <begin position="363"/>
        <end position="420"/>
    </location>
</feature>
<accession>A0A6A2YDA1</accession>
<keyword evidence="3" id="KW-1185">Reference proteome</keyword>
<feature type="region of interest" description="Disordered" evidence="1">
    <location>
        <begin position="511"/>
        <end position="530"/>
    </location>
</feature>
<dbReference type="PANTHER" id="PTHR31115">
    <property type="entry name" value="OS05G0107300 PROTEIN"/>
    <property type="match status" value="1"/>
</dbReference>
<sequence length="1150" mass="125715">MENQIQSSLPSMSRSTSIAAHGDVSYFLQCLRFDPKVVAAEHMSGRQGDFKRHICIALGISPDESPTMLSKGKLLPSPIPEEIKRVKAGLRDCAVKAREHMKTFNEALSVFNKFFPTIPSKKRSRSESFTSDRPNALLSSDRFVLGPNVGKMGIHNHSIAGGSLEMQVGTEKCSGLHTAAVQGEDRTLSGSVDGWEKAKMKKKRSGTKPDVSPSTVSAKPIEGYREPKQGIQQRVVSDTRSRLNNDSHEFRSGIANGSDRVGKSEGISLLTGLDPRSSVPRTDLDNSSLRNDRRDRPVPSDKERVNLRAVSKVSARDEFNSASPNSSTKMNASIRGPRLGSGVAPKLSPVAHRTTTSNDWELSHCTNKLPTAGGVSNRKHTTSTQSSSPPVANWASQRPQKSSRTARRTNLVPILPNNDETPLLDTVSDMAGNEIGSGYARRLSSGSPQQAKLKGDALSSAALSESEESGAAEIKSKGKVTKSDEIDENAGQNVQKVSTLILPSRKNKLMNGEDIGDGVRRQGRTGRGVASTRSVMPMAVEKYGYVGTAKQLRSARLGLDKAESKAGRPPTRKLTDRKAYARQKHAAMNAAADFLVASEDVHEELVAAVNTLITSAHAFPNTFWRQMEPFLDFISDANIAYLNQQGNYDFTKLGSTPVSSIIDGSSTIFNGCRLLEDEIDGRIGAVVSVDEIHSQQLVLDTRDNNVIPFCQRFLAALVPEEDIDSENEDLSFDIHGTEFKMDGELRSNGLSHIVNFQSAGHASFDGYRISGKPEHDDPEIDMLESAGINNSNFFIPRMTVFQTNQCLACFVQNSSTRLDIAQMGDVEILEDISKLEEKHKEQVSKKKGLVDKLLKAASKTRTIQEKEFEQRALDKLVTMAYEKYMSCWGPSATGGKSSGNKMVKQSALAFVKRTLDRYHTFEDTGTSCFDEPMLREMFLCGPSRLNGAQSVDTPTDTESGKPCARSSNRSLEARTSGQNGDGYAVSSSDLLPLTNRSSDQTVVKDESWSNSTKGKRSERDREGNGHGREALSRNGTNKIGRPVSNTKGERKSKTKPKQKTTQLSVSVNGLLGKMSEQPKTLTSVLNTSEIIINNNAKEKDEFGLDVLDDLQLPGQDLGSWLNIDDDGLQDHDFMGLEIPMDDLSDLNMMV</sequence>
<reference evidence="2" key="1">
    <citation type="submission" date="2019-09" db="EMBL/GenBank/DDBJ databases">
        <title>Draft genome information of white flower Hibiscus syriacus.</title>
        <authorList>
            <person name="Kim Y.-M."/>
        </authorList>
    </citation>
    <scope>NUCLEOTIDE SEQUENCE [LARGE SCALE GENOMIC DNA]</scope>
    <source>
        <strain evidence="2">YM2019G1</strain>
    </source>
</reference>
<evidence type="ECO:0000313" key="3">
    <source>
        <dbReference type="Proteomes" id="UP000436088"/>
    </source>
</evidence>